<keyword evidence="3 6" id="KW-0815">Transposition</keyword>
<dbReference type="GO" id="GO:0003677">
    <property type="term" value="F:DNA binding"/>
    <property type="evidence" value="ECO:0007669"/>
    <property type="project" value="UniProtKB-UniRule"/>
</dbReference>
<evidence type="ECO:0000256" key="7">
    <source>
        <dbReference type="SAM" id="MobiDB-lite"/>
    </source>
</evidence>
<sequence length="389" mass="43449">MSKSAQTIPNDLIEALLAQRPRPEELLGNDGLIQQLAQQLIARSLDLKTSENAKPSQSLSASKVTADVGGPLLEGDAPAARKRTSSKGRTIPPGLDTKIIDMYAKGLTPREIHEQILDFYGIDLSPATIGNVTDAAIDEVKAWQSRPLDAVYPIVYMDCIHVRVRDGASRPKAVYVVIGISITGQKEAIGLWVSPNEGAKFWLQVLTEIKNRGVQDIYIACVDGLKGFPDAIATVFPRATVQLCVVHMVRNSLDFVSWKARKQVALDLRPIYTATTVEAAAAALSDFESKWAAEYPTIGQAWRRNWAQLTPFFDFPKEIRKIIYTTNTIESINMSLRRVMRYRGTFQNDESLLKLLYLALRNISRRWTLPVHDWKAALNRFAIQFGPEE</sequence>
<comment type="similarity">
    <text evidence="2 6">Belongs to the transposase mutator family.</text>
</comment>
<evidence type="ECO:0000256" key="1">
    <source>
        <dbReference type="ARBA" id="ARBA00002190"/>
    </source>
</evidence>
<evidence type="ECO:0000313" key="9">
    <source>
        <dbReference type="Proteomes" id="UP000256829"/>
    </source>
</evidence>
<dbReference type="AlphaFoldDB" id="A0A3D8VE92"/>
<reference evidence="8 9" key="1">
    <citation type="submission" date="2018-08" db="EMBL/GenBank/DDBJ databases">
        <title>Lysobacter soli KCTC 22011, whole genome shotgun sequence.</title>
        <authorList>
            <person name="Zhang X."/>
            <person name="Feng G."/>
            <person name="Zhu H."/>
        </authorList>
    </citation>
    <scope>NUCLEOTIDE SEQUENCE [LARGE SCALE GENOMIC DNA]</scope>
    <source>
        <strain evidence="8 9">KCTC 22011</strain>
    </source>
</reference>
<evidence type="ECO:0000313" key="8">
    <source>
        <dbReference type="EMBL" id="RDY67713.1"/>
    </source>
</evidence>
<comment type="function">
    <text evidence="1 6">Required for the transposition of the insertion element.</text>
</comment>
<keyword evidence="6" id="KW-0814">Transposable element</keyword>
<proteinExistence type="inferred from homology"/>
<dbReference type="PANTHER" id="PTHR33217:SF5">
    <property type="entry name" value="MUTATOR FAMILY TRANSPOSASE"/>
    <property type="match status" value="1"/>
</dbReference>
<evidence type="ECO:0000256" key="3">
    <source>
        <dbReference type="ARBA" id="ARBA00022578"/>
    </source>
</evidence>
<dbReference type="RefSeq" id="WP_115841836.1">
    <property type="nucleotide sequence ID" value="NZ_QTJR01000004.1"/>
</dbReference>
<evidence type="ECO:0000256" key="2">
    <source>
        <dbReference type="ARBA" id="ARBA00010961"/>
    </source>
</evidence>
<dbReference type="GO" id="GO:0004803">
    <property type="term" value="F:transposase activity"/>
    <property type="evidence" value="ECO:0007669"/>
    <property type="project" value="UniProtKB-UniRule"/>
</dbReference>
<keyword evidence="5 6" id="KW-0233">DNA recombination</keyword>
<dbReference type="Proteomes" id="UP000256829">
    <property type="component" value="Unassembled WGS sequence"/>
</dbReference>
<dbReference type="PROSITE" id="PS01007">
    <property type="entry name" value="TRANSPOSASE_MUTATOR"/>
    <property type="match status" value="1"/>
</dbReference>
<keyword evidence="9" id="KW-1185">Reference proteome</keyword>
<dbReference type="PANTHER" id="PTHR33217">
    <property type="entry name" value="TRANSPOSASE FOR INSERTION SEQUENCE ELEMENT IS1081"/>
    <property type="match status" value="1"/>
</dbReference>
<accession>A0A3D8VE92</accession>
<protein>
    <recommendedName>
        <fullName evidence="6">Mutator family transposase</fullName>
    </recommendedName>
</protein>
<dbReference type="NCBIfam" id="NF033543">
    <property type="entry name" value="transpos_IS256"/>
    <property type="match status" value="1"/>
</dbReference>
<evidence type="ECO:0000256" key="5">
    <source>
        <dbReference type="ARBA" id="ARBA00023172"/>
    </source>
</evidence>
<dbReference type="Pfam" id="PF00872">
    <property type="entry name" value="Transposase_mut"/>
    <property type="match status" value="1"/>
</dbReference>
<keyword evidence="4 6" id="KW-0238">DNA-binding</keyword>
<dbReference type="EMBL" id="QTJR01000004">
    <property type="protein sequence ID" value="RDY67713.1"/>
    <property type="molecule type" value="Genomic_DNA"/>
</dbReference>
<name>A0A3D8VE92_9GAMM</name>
<dbReference type="GO" id="GO:0006313">
    <property type="term" value="P:DNA transposition"/>
    <property type="evidence" value="ECO:0007669"/>
    <property type="project" value="UniProtKB-UniRule"/>
</dbReference>
<feature type="compositionally biased region" description="Polar residues" evidence="7">
    <location>
        <begin position="52"/>
        <end position="63"/>
    </location>
</feature>
<evidence type="ECO:0000256" key="4">
    <source>
        <dbReference type="ARBA" id="ARBA00023125"/>
    </source>
</evidence>
<organism evidence="8 9">
    <name type="scientific">Lysobacter soli</name>
    <dbReference type="NCBI Taxonomy" id="453783"/>
    <lineage>
        <taxon>Bacteria</taxon>
        <taxon>Pseudomonadati</taxon>
        <taxon>Pseudomonadota</taxon>
        <taxon>Gammaproteobacteria</taxon>
        <taxon>Lysobacterales</taxon>
        <taxon>Lysobacteraceae</taxon>
        <taxon>Lysobacter</taxon>
    </lineage>
</organism>
<dbReference type="InterPro" id="IPR001207">
    <property type="entry name" value="Transposase_mutator"/>
</dbReference>
<evidence type="ECO:0000256" key="6">
    <source>
        <dbReference type="RuleBase" id="RU365089"/>
    </source>
</evidence>
<feature type="region of interest" description="Disordered" evidence="7">
    <location>
        <begin position="51"/>
        <end position="91"/>
    </location>
</feature>
<comment type="caution">
    <text evidence="8">The sequence shown here is derived from an EMBL/GenBank/DDBJ whole genome shotgun (WGS) entry which is preliminary data.</text>
</comment>
<gene>
    <name evidence="8" type="ORF">DX912_07255</name>
</gene>